<evidence type="ECO:0000313" key="4">
    <source>
        <dbReference type="Proteomes" id="UP001203880"/>
    </source>
</evidence>
<feature type="transmembrane region" description="Helical" evidence="1">
    <location>
        <begin position="139"/>
        <end position="159"/>
    </location>
</feature>
<feature type="transmembrane region" description="Helical" evidence="1">
    <location>
        <begin position="203"/>
        <end position="219"/>
    </location>
</feature>
<accession>A0ABT0Q4Q2</accession>
<evidence type="ECO:0000313" key="3">
    <source>
        <dbReference type="EMBL" id="MCL6284849.1"/>
    </source>
</evidence>
<gene>
    <name evidence="3" type="ORF">M3P21_15050</name>
</gene>
<keyword evidence="1" id="KW-0812">Transmembrane</keyword>
<comment type="caution">
    <text evidence="3">The sequence shown here is derived from an EMBL/GenBank/DDBJ whole genome shotgun (WGS) entry which is preliminary data.</text>
</comment>
<keyword evidence="1" id="KW-1133">Transmembrane helix</keyword>
<evidence type="ECO:0000259" key="2">
    <source>
        <dbReference type="Pfam" id="PF02517"/>
    </source>
</evidence>
<dbReference type="PANTHER" id="PTHR36435">
    <property type="entry name" value="SLR1288 PROTEIN"/>
    <property type="match status" value="1"/>
</dbReference>
<dbReference type="InterPro" id="IPR003675">
    <property type="entry name" value="Rce1/LyrA-like_dom"/>
</dbReference>
<dbReference type="Pfam" id="PF02517">
    <property type="entry name" value="Rce1-like"/>
    <property type="match status" value="1"/>
</dbReference>
<feature type="transmembrane region" description="Helical" evidence="1">
    <location>
        <begin position="64"/>
        <end position="85"/>
    </location>
</feature>
<keyword evidence="3" id="KW-0378">Hydrolase</keyword>
<protein>
    <submittedName>
        <fullName evidence="3">CPBP family intramembrane metalloprotease</fullName>
    </submittedName>
</protein>
<keyword evidence="4" id="KW-1185">Reference proteome</keyword>
<feature type="transmembrane region" description="Helical" evidence="1">
    <location>
        <begin position="180"/>
        <end position="197"/>
    </location>
</feature>
<feature type="transmembrane region" description="Helical" evidence="1">
    <location>
        <begin position="106"/>
        <end position="127"/>
    </location>
</feature>
<feature type="transmembrane region" description="Helical" evidence="1">
    <location>
        <begin position="240"/>
        <end position="260"/>
    </location>
</feature>
<keyword evidence="3" id="KW-0645">Protease</keyword>
<feature type="transmembrane region" description="Helical" evidence="1">
    <location>
        <begin position="21"/>
        <end position="44"/>
    </location>
</feature>
<feature type="domain" description="CAAX prenyl protease 2/Lysostaphin resistance protein A-like" evidence="2">
    <location>
        <begin position="144"/>
        <end position="241"/>
    </location>
</feature>
<sequence length="294" mass="32296">MIDTPYAAHEALVAPCRPRQALWRMLLGLVIVSVTLFVGYTVVWRALAAGSHELAMSFITGDSAAGLLMLLASFGFMTLGVTLAVRQLQRRSLQSVTGDLRLMIRQFWQVFRLLVLMMLAVFVLPPYSFGAPLTPNLTFGAWLFLLPLSLLAVLIQVSAEEILFRGYLQQSLAARFRSPLIWMLLPSILFAFGHYSPEQAGENALLVVALTGIFGLLMADITARAGTLGPAIALHFTNNVVALLIVGFPDMLSGLALYLTPFDMSDTGALRLWLLVDLVMMVCAWLVARIGLRR</sequence>
<dbReference type="GO" id="GO:0008237">
    <property type="term" value="F:metallopeptidase activity"/>
    <property type="evidence" value="ECO:0007669"/>
    <property type="project" value="UniProtKB-KW"/>
</dbReference>
<evidence type="ECO:0000256" key="1">
    <source>
        <dbReference type="SAM" id="Phobius"/>
    </source>
</evidence>
<dbReference type="RefSeq" id="WP_249711103.1">
    <property type="nucleotide sequence ID" value="NZ_JAMFMB010000019.1"/>
</dbReference>
<keyword evidence="3" id="KW-0482">Metalloprotease</keyword>
<dbReference type="Proteomes" id="UP001203880">
    <property type="component" value="Unassembled WGS sequence"/>
</dbReference>
<feature type="transmembrane region" description="Helical" evidence="1">
    <location>
        <begin position="272"/>
        <end position="292"/>
    </location>
</feature>
<dbReference type="PANTHER" id="PTHR36435:SF1">
    <property type="entry name" value="CAAX AMINO TERMINAL PROTEASE FAMILY PROTEIN"/>
    <property type="match status" value="1"/>
</dbReference>
<keyword evidence="1" id="KW-0472">Membrane</keyword>
<proteinExistence type="predicted"/>
<dbReference type="EMBL" id="JAMFMB010000019">
    <property type="protein sequence ID" value="MCL6284849.1"/>
    <property type="molecule type" value="Genomic_DNA"/>
</dbReference>
<reference evidence="3" key="1">
    <citation type="submission" date="2022-05" db="EMBL/GenBank/DDBJ databases">
        <authorList>
            <person name="Park J.-S."/>
        </authorList>
    </citation>
    <scope>NUCLEOTIDE SEQUENCE</scope>
    <source>
        <strain evidence="3">2012CJ41-6</strain>
    </source>
</reference>
<organism evidence="3 4">
    <name type="scientific">Ruegeria spongiae</name>
    <dbReference type="NCBI Taxonomy" id="2942209"/>
    <lineage>
        <taxon>Bacteria</taxon>
        <taxon>Pseudomonadati</taxon>
        <taxon>Pseudomonadota</taxon>
        <taxon>Alphaproteobacteria</taxon>
        <taxon>Rhodobacterales</taxon>
        <taxon>Roseobacteraceae</taxon>
        <taxon>Ruegeria</taxon>
    </lineage>
</organism>
<name>A0ABT0Q4Q2_9RHOB</name>
<dbReference type="InterPro" id="IPR052710">
    <property type="entry name" value="CAAX_protease"/>
</dbReference>